<evidence type="ECO:0000313" key="1">
    <source>
        <dbReference type="EMBL" id="MBE3638901.1"/>
    </source>
</evidence>
<dbReference type="RefSeq" id="WP_193182996.1">
    <property type="nucleotide sequence ID" value="NZ_JACVXA010000034.1"/>
</dbReference>
<dbReference type="PANTHER" id="PTHR31891">
    <property type="entry name" value="FORMAMIDASE C869.04-RELATED"/>
    <property type="match status" value="1"/>
</dbReference>
<dbReference type="InterPro" id="IPR004304">
    <property type="entry name" value="FmdA_AmdA"/>
</dbReference>
<dbReference type="Gene3D" id="3.10.28.20">
    <property type="entry name" value="Acetamidase/Formamidase-like domains"/>
    <property type="match status" value="1"/>
</dbReference>
<organism evidence="1 2">
    <name type="scientific">Mangrovicoccus algicola</name>
    <dbReference type="NCBI Taxonomy" id="2771008"/>
    <lineage>
        <taxon>Bacteria</taxon>
        <taxon>Pseudomonadati</taxon>
        <taxon>Pseudomonadota</taxon>
        <taxon>Alphaproteobacteria</taxon>
        <taxon>Rhodobacterales</taxon>
        <taxon>Paracoccaceae</taxon>
        <taxon>Mangrovicoccus</taxon>
    </lineage>
</organism>
<dbReference type="PANTHER" id="PTHR31891:SF1">
    <property type="entry name" value="FORMAMIDASE C869.04-RELATED"/>
    <property type="match status" value="1"/>
</dbReference>
<proteinExistence type="predicted"/>
<comment type="caution">
    <text evidence="1">The sequence shown here is derived from an EMBL/GenBank/DDBJ whole genome shotgun (WGS) entry which is preliminary data.</text>
</comment>
<dbReference type="SUPFAM" id="SSF141130">
    <property type="entry name" value="Acetamidase/Formamidase-like"/>
    <property type="match status" value="1"/>
</dbReference>
<accession>A0A8J6YZM5</accession>
<dbReference type="Gene3D" id="2.60.120.580">
    <property type="entry name" value="Acetamidase/Formamidase-like domains"/>
    <property type="match status" value="2"/>
</dbReference>
<dbReference type="EMBL" id="JACVXA010000034">
    <property type="protein sequence ID" value="MBE3638901.1"/>
    <property type="molecule type" value="Genomic_DNA"/>
</dbReference>
<protein>
    <submittedName>
        <fullName evidence="1">Acetamidase/formamidase family protein</fullName>
    </submittedName>
</protein>
<dbReference type="Proteomes" id="UP000609121">
    <property type="component" value="Unassembled WGS sequence"/>
</dbReference>
<reference evidence="1" key="1">
    <citation type="submission" date="2020-09" db="EMBL/GenBank/DDBJ databases">
        <title>A novel bacterium of genus Mangrovicoccus, isolated from South China Sea.</title>
        <authorList>
            <person name="Huang H."/>
            <person name="Mo K."/>
            <person name="Hu Y."/>
        </authorList>
    </citation>
    <scope>NUCLEOTIDE SEQUENCE</scope>
    <source>
        <strain evidence="1">HB182678</strain>
    </source>
</reference>
<sequence>MAQHFLPATPETVAWGSFDAARPAVLTIDSGDTVTFETLSGEPEDMPPEGAGFEILPGHLEVHAQCPRGRGPHFLTGPVWINGARPGDVLELRILACELRADWGWNVVEPLLGTLPEDFPERRLLHMPIDLEARTVKTTWGKTLPLDPFFGILGVAPPASYGRISTAEPREHGGNMDNKELKAGVTLYLPVWNEGALFSVGDGHGVQGDGEVCLTALETCMTGSFEFHLRKDLSLGLPRAESDDWLMTMGLDPDLDDAAKTALRLMIDWLETDHAMHRGDAYTLCSLAADMRVTQLVDGNKGIHCVLPKSALGRD</sequence>
<dbReference type="Pfam" id="PF03069">
    <property type="entry name" value="FmdA_AmdA"/>
    <property type="match status" value="2"/>
</dbReference>
<dbReference type="GO" id="GO:0016811">
    <property type="term" value="F:hydrolase activity, acting on carbon-nitrogen (but not peptide) bonds, in linear amides"/>
    <property type="evidence" value="ECO:0007669"/>
    <property type="project" value="InterPro"/>
</dbReference>
<evidence type="ECO:0000313" key="2">
    <source>
        <dbReference type="Proteomes" id="UP000609121"/>
    </source>
</evidence>
<gene>
    <name evidence="1" type="ORF">ICN82_11875</name>
</gene>
<name>A0A8J6YZM5_9RHOB</name>
<keyword evidence="2" id="KW-1185">Reference proteome</keyword>
<dbReference type="AlphaFoldDB" id="A0A8J6YZM5"/>